<protein>
    <submittedName>
        <fullName evidence="2">1-acyl-sn-glycerol-3-phosphate acyltransferase</fullName>
    </submittedName>
</protein>
<dbReference type="SUPFAM" id="SSF69593">
    <property type="entry name" value="Glycerol-3-phosphate (1)-acyltransferase"/>
    <property type="match status" value="1"/>
</dbReference>
<organism evidence="2 3">
    <name type="scientific">Draconibacterium aestuarii</name>
    <dbReference type="NCBI Taxonomy" id="2998507"/>
    <lineage>
        <taxon>Bacteria</taxon>
        <taxon>Pseudomonadati</taxon>
        <taxon>Bacteroidota</taxon>
        <taxon>Bacteroidia</taxon>
        <taxon>Marinilabiliales</taxon>
        <taxon>Prolixibacteraceae</taxon>
        <taxon>Draconibacterium</taxon>
    </lineage>
</organism>
<evidence type="ECO:0000259" key="1">
    <source>
        <dbReference type="SMART" id="SM00563"/>
    </source>
</evidence>
<dbReference type="Proteomes" id="UP001145087">
    <property type="component" value="Unassembled WGS sequence"/>
</dbReference>
<feature type="domain" description="Phospholipid/glycerol acyltransferase" evidence="1">
    <location>
        <begin position="88"/>
        <end position="204"/>
    </location>
</feature>
<dbReference type="EMBL" id="JAPOHD010000027">
    <property type="protein sequence ID" value="MCY1721478.1"/>
    <property type="molecule type" value="Genomic_DNA"/>
</dbReference>
<dbReference type="Pfam" id="PF19576">
    <property type="entry name" value="Acyltransf_2"/>
    <property type="match status" value="1"/>
</dbReference>
<proteinExistence type="predicted"/>
<dbReference type="GO" id="GO:0016746">
    <property type="term" value="F:acyltransferase activity"/>
    <property type="evidence" value="ECO:0007669"/>
    <property type="project" value="UniProtKB-KW"/>
</dbReference>
<accession>A0A9X3FEZ5</accession>
<keyword evidence="2" id="KW-0012">Acyltransferase</keyword>
<sequence>MIEEKKNDAYKPICIREIFAEKSPGLAKFVPGFVYRYFNKILHLDYINHALKDYGHLKGIDFVDKVVEDFNVTEHVHNADNIPDSGKYIFASNHPLGGFDSLLLMKNVNNRLGELKFLANDILMSIPNLSPVFVPVNKHGGHPREAARALTEAYNSDYQILIFPSGLASRKIKGKIVDLEWKKHFIQKSVQHKRDVIPVFISGRNSNRFYRIAKIRKFFRIKWNLEMFYLVDETMKHRNTDVHLYFGKPIPYTTFDKTKSHTEWAHWVKGKVYELQ</sequence>
<dbReference type="InterPro" id="IPR045746">
    <property type="entry name" value="ACT14924-like_Acyltransf_dom"/>
</dbReference>
<dbReference type="AlphaFoldDB" id="A0A9X3FEZ5"/>
<evidence type="ECO:0000313" key="3">
    <source>
        <dbReference type="Proteomes" id="UP001145087"/>
    </source>
</evidence>
<keyword evidence="3" id="KW-1185">Reference proteome</keyword>
<reference evidence="2" key="1">
    <citation type="submission" date="2022-11" db="EMBL/GenBank/DDBJ databases">
        <title>Marilongibacter aestuarii gen. nov., sp. nov., isolated from tidal flat sediment.</title>
        <authorList>
            <person name="Jiayan W."/>
        </authorList>
    </citation>
    <scope>NUCLEOTIDE SEQUENCE</scope>
    <source>
        <strain evidence="2">Z1-6</strain>
    </source>
</reference>
<name>A0A9X3FEZ5_9BACT</name>
<comment type="caution">
    <text evidence="2">The sequence shown here is derived from an EMBL/GenBank/DDBJ whole genome shotgun (WGS) entry which is preliminary data.</text>
</comment>
<gene>
    <name evidence="2" type="ORF">OU798_14070</name>
</gene>
<dbReference type="InterPro" id="IPR002123">
    <property type="entry name" value="Plipid/glycerol_acylTrfase"/>
</dbReference>
<dbReference type="RefSeq" id="WP_343333807.1">
    <property type="nucleotide sequence ID" value="NZ_JAPOHD010000027.1"/>
</dbReference>
<keyword evidence="2" id="KW-0808">Transferase</keyword>
<dbReference type="SMART" id="SM00563">
    <property type="entry name" value="PlsC"/>
    <property type="match status" value="1"/>
</dbReference>
<evidence type="ECO:0000313" key="2">
    <source>
        <dbReference type="EMBL" id="MCY1721478.1"/>
    </source>
</evidence>